<keyword evidence="7 8" id="KW-0472">Membrane</keyword>
<feature type="transmembrane region" description="Helical" evidence="8">
    <location>
        <begin position="249"/>
        <end position="274"/>
    </location>
</feature>
<feature type="transmembrane region" description="Helical" evidence="8">
    <location>
        <begin position="281"/>
        <end position="299"/>
    </location>
</feature>
<dbReference type="STRING" id="655015.B1812_05115"/>
<gene>
    <name evidence="9" type="ORF">B1812_05115</name>
</gene>
<feature type="transmembrane region" description="Helical" evidence="8">
    <location>
        <begin position="175"/>
        <end position="200"/>
    </location>
</feature>
<dbReference type="Pfam" id="PF01594">
    <property type="entry name" value="AI-2E_transport"/>
    <property type="match status" value="1"/>
</dbReference>
<accession>A0A1W6MSN2</accession>
<feature type="transmembrane region" description="Helical" evidence="8">
    <location>
        <begin position="42"/>
        <end position="63"/>
    </location>
</feature>
<organism evidence="9 10">
    <name type="scientific">Methylocystis bryophila</name>
    <dbReference type="NCBI Taxonomy" id="655015"/>
    <lineage>
        <taxon>Bacteria</taxon>
        <taxon>Pseudomonadati</taxon>
        <taxon>Pseudomonadota</taxon>
        <taxon>Alphaproteobacteria</taxon>
        <taxon>Hyphomicrobiales</taxon>
        <taxon>Methylocystaceae</taxon>
        <taxon>Methylocystis</taxon>
    </lineage>
</organism>
<keyword evidence="5 8" id="KW-0812">Transmembrane</keyword>
<keyword evidence="6 8" id="KW-1133">Transmembrane helix</keyword>
<sequence length="359" mass="37837">MFKTTPEPFKLNISNATVIEIAVHLGVIGFLGYWTFTLIQPFASIVLWSVVLTVALYPLFVWLAHLLRGRRRLAAALLTALGLLVVIGPVTWLGIGLVEGGRELVTKVSVGDLNIPPPRESVKDWPVIGGLAYDYWARASTNLASVLSPLLPQLRPVGEALLGAAGSAGMGTLKFLASVIIAGFMFNPGPSLLAATMRFARRIDAARGEGFVTLTGATIRAVSRGVIGISLVQAVIAALGMSAAEVPGASLITVLILALGIVQVGPWPVCVLLIAWGWMNLPTFGALAFTLCMLTVGLIENVAKPFALSHGLKTPMPVTFFGVVGGVMTHGIGGLFMGPVVLAVAWELAKTWIEEEAKA</sequence>
<evidence type="ECO:0000256" key="7">
    <source>
        <dbReference type="ARBA" id="ARBA00023136"/>
    </source>
</evidence>
<keyword evidence="10" id="KW-1185">Reference proteome</keyword>
<evidence type="ECO:0000256" key="3">
    <source>
        <dbReference type="ARBA" id="ARBA00022448"/>
    </source>
</evidence>
<proteinExistence type="inferred from homology"/>
<feature type="transmembrane region" description="Helical" evidence="8">
    <location>
        <begin position="319"/>
        <end position="346"/>
    </location>
</feature>
<dbReference type="PANTHER" id="PTHR21716">
    <property type="entry name" value="TRANSMEMBRANE PROTEIN"/>
    <property type="match status" value="1"/>
</dbReference>
<evidence type="ECO:0000256" key="2">
    <source>
        <dbReference type="ARBA" id="ARBA00009773"/>
    </source>
</evidence>
<dbReference type="AlphaFoldDB" id="A0A1W6MSN2"/>
<reference evidence="9 10" key="1">
    <citation type="submission" date="2017-02" db="EMBL/GenBank/DDBJ databases">
        <authorList>
            <person name="Peterson S.W."/>
        </authorList>
    </citation>
    <scope>NUCLEOTIDE SEQUENCE [LARGE SCALE GENOMIC DNA]</scope>
    <source>
        <strain evidence="9 10">S285</strain>
    </source>
</reference>
<evidence type="ECO:0000256" key="4">
    <source>
        <dbReference type="ARBA" id="ARBA00022475"/>
    </source>
</evidence>
<dbReference type="EMBL" id="CP019948">
    <property type="protein sequence ID" value="ARN80546.1"/>
    <property type="molecule type" value="Genomic_DNA"/>
</dbReference>
<name>A0A1W6MSN2_9HYPH</name>
<protein>
    <submittedName>
        <fullName evidence="9">AI-2E family transporter</fullName>
    </submittedName>
</protein>
<evidence type="ECO:0000256" key="6">
    <source>
        <dbReference type="ARBA" id="ARBA00022989"/>
    </source>
</evidence>
<dbReference type="Proteomes" id="UP000193978">
    <property type="component" value="Chromosome"/>
</dbReference>
<evidence type="ECO:0000256" key="5">
    <source>
        <dbReference type="ARBA" id="ARBA00022692"/>
    </source>
</evidence>
<dbReference type="OrthoDB" id="8113547at2"/>
<feature type="transmembrane region" description="Helical" evidence="8">
    <location>
        <begin position="12"/>
        <end position="36"/>
    </location>
</feature>
<comment type="subcellular location">
    <subcellularLocation>
        <location evidence="1">Cell membrane</location>
        <topology evidence="1">Multi-pass membrane protein</topology>
    </subcellularLocation>
</comment>
<feature type="transmembrane region" description="Helical" evidence="8">
    <location>
        <begin position="221"/>
        <end position="243"/>
    </location>
</feature>
<evidence type="ECO:0000313" key="9">
    <source>
        <dbReference type="EMBL" id="ARN80546.1"/>
    </source>
</evidence>
<comment type="similarity">
    <text evidence="2">Belongs to the autoinducer-2 exporter (AI-2E) (TC 2.A.86) family.</text>
</comment>
<feature type="transmembrane region" description="Helical" evidence="8">
    <location>
        <begin position="75"/>
        <end position="95"/>
    </location>
</feature>
<dbReference type="GO" id="GO:0005886">
    <property type="term" value="C:plasma membrane"/>
    <property type="evidence" value="ECO:0007669"/>
    <property type="project" value="UniProtKB-SubCell"/>
</dbReference>
<evidence type="ECO:0000256" key="8">
    <source>
        <dbReference type="SAM" id="Phobius"/>
    </source>
</evidence>
<evidence type="ECO:0000313" key="10">
    <source>
        <dbReference type="Proteomes" id="UP000193978"/>
    </source>
</evidence>
<keyword evidence="3" id="KW-0813">Transport</keyword>
<dbReference type="InterPro" id="IPR002549">
    <property type="entry name" value="AI-2E-like"/>
</dbReference>
<dbReference type="RefSeq" id="WP_085770618.1">
    <property type="nucleotide sequence ID" value="NZ_AP027149.1"/>
</dbReference>
<keyword evidence="4" id="KW-1003">Cell membrane</keyword>
<dbReference type="KEGG" id="mbry:B1812_05115"/>
<evidence type="ECO:0000256" key="1">
    <source>
        <dbReference type="ARBA" id="ARBA00004651"/>
    </source>
</evidence>
<dbReference type="PANTHER" id="PTHR21716:SF67">
    <property type="entry name" value="TRANSPORT PROTEIN YDIK-RELATED"/>
    <property type="match status" value="1"/>
</dbReference>